<dbReference type="EMBL" id="CAJVPZ010000034">
    <property type="protein sequence ID" value="CAG8450254.1"/>
    <property type="molecule type" value="Genomic_DNA"/>
</dbReference>
<dbReference type="GO" id="GO:0006289">
    <property type="term" value="P:nucleotide-excision repair"/>
    <property type="evidence" value="ECO:0007669"/>
    <property type="project" value="InterPro"/>
</dbReference>
<dbReference type="SMART" id="SM00490">
    <property type="entry name" value="HELICc"/>
    <property type="match status" value="1"/>
</dbReference>
<keyword evidence="4" id="KW-0547">Nucleotide-binding</keyword>
<dbReference type="InterPro" id="IPR004807">
    <property type="entry name" value="UvrB"/>
</dbReference>
<dbReference type="PANTHER" id="PTHR24029:SF0">
    <property type="entry name" value="UVRABC SYSTEM PROTEIN B"/>
    <property type="match status" value="1"/>
</dbReference>
<comment type="similarity">
    <text evidence="2">Belongs to the UvrB family.</text>
</comment>
<dbReference type="GO" id="GO:0004386">
    <property type="term" value="F:helicase activity"/>
    <property type="evidence" value="ECO:0007669"/>
    <property type="project" value="UniProtKB-KW"/>
</dbReference>
<sequence>MFQLVTNFFPCGDQPKAIAGLVRGIQQGQKEQVLLGATGTGKTFTMANIIQQTQKSTLILAPNKTLAMQIYQEMQGFFPHNKVEYYVSYFDYYQPEAYKPESNTYISKKVQRNAGIAKMRLKTLNSLWSDDFVIVVASVAAIYGCFNPTSYRRVVFYLKVGEEIRTEKILAKIIHLGYQEGKNLNGGNYQREGDSIFFMLGWEEDYYFRIVINDGKVQKIERWNKQIGEKIASLTEIAIPPAQDYVADYVKEGEELGIAAEEKLFAKIRQELAARKEELAKGGKLLEAERLEVRTSQDLQDLRDRGFCPGIENYARYFDGRQPGETPFVLLDYFPEGFLTIIDESHITIPQVRAMYNTDRRRKETLVKYGFRLPSALDNRPLNQEEFFQKLDYALYVSATPGNFEMAKVNHQPVEQIIRPTGLLDPVVEVRSSANQITDIMREIVEKASRGEKVLIYALTIVMSEQIASYLREKDIRVVYLHSRLEIFERYQAITSLRRGVYDVIVGINLLKEGIDLPEVSLVCILDADKPGFLRDTRSLIQIIGRASRNKSGKVILYSDTGEKTKNMLGAIQETNRRRQIQEAHNSQNNIVPQTIQKPVKDIILDPVITASVERAQRGEMSEKELLKLRKSLRRQMKKSTREFRFDRAIVLRDALLDLEKSRAKTVISKTVI</sequence>
<dbReference type="InterPro" id="IPR041471">
    <property type="entry name" value="UvrB_inter"/>
</dbReference>
<keyword evidence="3" id="KW-0963">Cytoplasm</keyword>
<feature type="domain" description="Helicase ATP-binding" evidence="14">
    <location>
        <begin position="23"/>
        <end position="156"/>
    </location>
</feature>
<dbReference type="PROSITE" id="PS51192">
    <property type="entry name" value="HELICASE_ATP_BIND_1"/>
    <property type="match status" value="1"/>
</dbReference>
<dbReference type="Pfam" id="PF04851">
    <property type="entry name" value="ResIII"/>
    <property type="match status" value="1"/>
</dbReference>
<keyword evidence="10" id="KW-0234">DNA repair</keyword>
<dbReference type="Pfam" id="PF00271">
    <property type="entry name" value="Helicase_C"/>
    <property type="match status" value="1"/>
</dbReference>
<evidence type="ECO:0000259" key="14">
    <source>
        <dbReference type="PROSITE" id="PS51192"/>
    </source>
</evidence>
<dbReference type="InterPro" id="IPR036876">
    <property type="entry name" value="UVR_dom_sf"/>
</dbReference>
<dbReference type="InterPro" id="IPR006935">
    <property type="entry name" value="Helicase/UvrB_N"/>
</dbReference>
<name>A0A9N8VJ50_9GLOM</name>
<dbReference type="PROSITE" id="PS51194">
    <property type="entry name" value="HELICASE_CTER"/>
    <property type="match status" value="1"/>
</dbReference>
<dbReference type="SUPFAM" id="SSF46600">
    <property type="entry name" value="C-terminal UvrC-binding domain of UvrB"/>
    <property type="match status" value="1"/>
</dbReference>
<evidence type="ECO:0000256" key="3">
    <source>
        <dbReference type="ARBA" id="ARBA00022490"/>
    </source>
</evidence>
<evidence type="ECO:0000256" key="7">
    <source>
        <dbReference type="ARBA" id="ARBA00022806"/>
    </source>
</evidence>
<dbReference type="Pfam" id="PF12344">
    <property type="entry name" value="UvrB"/>
    <property type="match status" value="1"/>
</dbReference>
<dbReference type="GO" id="GO:0005524">
    <property type="term" value="F:ATP binding"/>
    <property type="evidence" value="ECO:0007669"/>
    <property type="project" value="UniProtKB-KW"/>
</dbReference>
<accession>A0A9N8VJ50</accession>
<comment type="caution">
    <text evidence="16">The sequence shown here is derived from an EMBL/GenBank/DDBJ whole genome shotgun (WGS) entry which is preliminary data.</text>
</comment>
<keyword evidence="7" id="KW-0347">Helicase</keyword>
<dbReference type="InterPro" id="IPR001650">
    <property type="entry name" value="Helicase_C-like"/>
</dbReference>
<evidence type="ECO:0000256" key="9">
    <source>
        <dbReference type="ARBA" id="ARBA00022881"/>
    </source>
</evidence>
<keyword evidence="7" id="KW-0378">Hydrolase</keyword>
<evidence type="ECO:0000256" key="4">
    <source>
        <dbReference type="ARBA" id="ARBA00022741"/>
    </source>
</evidence>
<proteinExistence type="inferred from homology"/>
<evidence type="ECO:0000256" key="10">
    <source>
        <dbReference type="ARBA" id="ARBA00023204"/>
    </source>
</evidence>
<reference evidence="16" key="1">
    <citation type="submission" date="2021-06" db="EMBL/GenBank/DDBJ databases">
        <authorList>
            <person name="Kallberg Y."/>
            <person name="Tangrot J."/>
            <person name="Rosling A."/>
        </authorList>
    </citation>
    <scope>NUCLEOTIDE SEQUENCE</scope>
    <source>
        <strain evidence="16">IN212</strain>
    </source>
</reference>
<dbReference type="InterPro" id="IPR027417">
    <property type="entry name" value="P-loop_NTPase"/>
</dbReference>
<evidence type="ECO:0000256" key="5">
    <source>
        <dbReference type="ARBA" id="ARBA00022763"/>
    </source>
</evidence>
<dbReference type="SMART" id="SM00487">
    <property type="entry name" value="DEXDc"/>
    <property type="match status" value="1"/>
</dbReference>
<organism evidence="16 17">
    <name type="scientific">Racocetra fulgida</name>
    <dbReference type="NCBI Taxonomy" id="60492"/>
    <lineage>
        <taxon>Eukaryota</taxon>
        <taxon>Fungi</taxon>
        <taxon>Fungi incertae sedis</taxon>
        <taxon>Mucoromycota</taxon>
        <taxon>Glomeromycotina</taxon>
        <taxon>Glomeromycetes</taxon>
        <taxon>Diversisporales</taxon>
        <taxon>Gigasporaceae</taxon>
        <taxon>Racocetra</taxon>
    </lineage>
</organism>
<evidence type="ECO:0000259" key="13">
    <source>
        <dbReference type="PROSITE" id="PS50151"/>
    </source>
</evidence>
<evidence type="ECO:0000259" key="15">
    <source>
        <dbReference type="PROSITE" id="PS51194"/>
    </source>
</evidence>
<comment type="subcellular location">
    <subcellularLocation>
        <location evidence="1">Cytoplasm</location>
    </subcellularLocation>
</comment>
<keyword evidence="5" id="KW-0227">DNA damage</keyword>
<dbReference type="Proteomes" id="UP000789396">
    <property type="component" value="Unassembled WGS sequence"/>
</dbReference>
<dbReference type="NCBIfam" id="TIGR00631">
    <property type="entry name" value="uvrb"/>
    <property type="match status" value="1"/>
</dbReference>
<dbReference type="GO" id="GO:0004518">
    <property type="term" value="F:nuclease activity"/>
    <property type="evidence" value="ECO:0007669"/>
    <property type="project" value="UniProtKB-KW"/>
</dbReference>
<keyword evidence="8" id="KW-0067">ATP-binding</keyword>
<comment type="subunit">
    <text evidence="11">Forms a heterotetramer with UvrA during the search for lesions. Interacts with UvrC in an incision complex.</text>
</comment>
<evidence type="ECO:0000256" key="2">
    <source>
        <dbReference type="ARBA" id="ARBA00008533"/>
    </source>
</evidence>
<keyword evidence="17" id="KW-1185">Reference proteome</keyword>
<evidence type="ECO:0000256" key="12">
    <source>
        <dbReference type="ARBA" id="ARBA00029504"/>
    </source>
</evidence>
<evidence type="ECO:0000256" key="11">
    <source>
        <dbReference type="ARBA" id="ARBA00026033"/>
    </source>
</evidence>
<dbReference type="GO" id="GO:0003677">
    <property type="term" value="F:DNA binding"/>
    <property type="evidence" value="ECO:0007669"/>
    <property type="project" value="InterPro"/>
</dbReference>
<dbReference type="NCBIfam" id="NF003673">
    <property type="entry name" value="PRK05298.1"/>
    <property type="match status" value="1"/>
</dbReference>
<dbReference type="PANTHER" id="PTHR24029">
    <property type="entry name" value="UVRABC SYSTEM PROTEIN B"/>
    <property type="match status" value="1"/>
</dbReference>
<feature type="domain" description="Helicase C-terminal" evidence="15">
    <location>
        <begin position="436"/>
        <end position="604"/>
    </location>
</feature>
<keyword evidence="6" id="KW-0228">DNA excision</keyword>
<protein>
    <recommendedName>
        <fullName evidence="12">UvrABC system protein B</fullName>
    </recommendedName>
</protein>
<dbReference type="InterPro" id="IPR001943">
    <property type="entry name" value="UVR_dom"/>
</dbReference>
<dbReference type="Gene3D" id="3.40.50.300">
    <property type="entry name" value="P-loop containing nucleotide triphosphate hydrolases"/>
    <property type="match status" value="3"/>
</dbReference>
<evidence type="ECO:0000256" key="6">
    <source>
        <dbReference type="ARBA" id="ARBA00022769"/>
    </source>
</evidence>
<dbReference type="PROSITE" id="PS50151">
    <property type="entry name" value="UVR"/>
    <property type="match status" value="1"/>
</dbReference>
<evidence type="ECO:0000313" key="16">
    <source>
        <dbReference type="EMBL" id="CAG8450254.1"/>
    </source>
</evidence>
<dbReference type="SUPFAM" id="SSF52540">
    <property type="entry name" value="P-loop containing nucleoside triphosphate hydrolases"/>
    <property type="match status" value="2"/>
</dbReference>
<dbReference type="GO" id="GO:0016887">
    <property type="term" value="F:ATP hydrolysis activity"/>
    <property type="evidence" value="ECO:0007669"/>
    <property type="project" value="InterPro"/>
</dbReference>
<evidence type="ECO:0000256" key="8">
    <source>
        <dbReference type="ARBA" id="ARBA00022840"/>
    </source>
</evidence>
<dbReference type="InterPro" id="IPR014001">
    <property type="entry name" value="Helicase_ATP-bd"/>
</dbReference>
<dbReference type="InterPro" id="IPR024759">
    <property type="entry name" value="UvrB_YAD/RRR_dom"/>
</dbReference>
<feature type="domain" description="UVR" evidence="13">
    <location>
        <begin position="627"/>
        <end position="662"/>
    </location>
</feature>
<dbReference type="OrthoDB" id="5408721at2759"/>
<evidence type="ECO:0000256" key="1">
    <source>
        <dbReference type="ARBA" id="ARBA00004496"/>
    </source>
</evidence>
<dbReference type="GO" id="GO:0009380">
    <property type="term" value="C:excinuclease repair complex"/>
    <property type="evidence" value="ECO:0007669"/>
    <property type="project" value="InterPro"/>
</dbReference>
<keyword evidence="9" id="KW-0267">Excision nuclease</keyword>
<dbReference type="GO" id="GO:0005737">
    <property type="term" value="C:cytoplasm"/>
    <property type="evidence" value="ECO:0007669"/>
    <property type="project" value="UniProtKB-SubCell"/>
</dbReference>
<gene>
    <name evidence="16" type="ORF">RFULGI_LOCUS193</name>
</gene>
<dbReference type="Pfam" id="PF17757">
    <property type="entry name" value="UvrB_inter"/>
    <property type="match status" value="1"/>
</dbReference>
<dbReference type="AlphaFoldDB" id="A0A9N8VJ50"/>
<evidence type="ECO:0000313" key="17">
    <source>
        <dbReference type="Proteomes" id="UP000789396"/>
    </source>
</evidence>